<organism evidence="2 3">
    <name type="scientific">Sphaeroforma arctica JP610</name>
    <dbReference type="NCBI Taxonomy" id="667725"/>
    <lineage>
        <taxon>Eukaryota</taxon>
        <taxon>Ichthyosporea</taxon>
        <taxon>Ichthyophonida</taxon>
        <taxon>Sphaeroforma</taxon>
    </lineage>
</organism>
<gene>
    <name evidence="2" type="ORF">SARC_15883</name>
</gene>
<dbReference type="EMBL" id="KQ248517">
    <property type="protein sequence ID" value="KNC71579.1"/>
    <property type="molecule type" value="Genomic_DNA"/>
</dbReference>
<feature type="non-terminal residue" evidence="2">
    <location>
        <position position="102"/>
    </location>
</feature>
<feature type="non-terminal residue" evidence="2">
    <location>
        <position position="1"/>
    </location>
</feature>
<dbReference type="GeneID" id="25916387"/>
<feature type="domain" description="C2" evidence="1">
    <location>
        <begin position="16"/>
        <end position="102"/>
    </location>
</feature>
<dbReference type="SUPFAM" id="SSF49562">
    <property type="entry name" value="C2 domain (Calcium/lipid-binding domain, CaLB)"/>
    <property type="match status" value="1"/>
</dbReference>
<keyword evidence="3" id="KW-1185">Reference proteome</keyword>
<name>A0A0L0F4P3_9EUKA</name>
<dbReference type="Pfam" id="PF00168">
    <property type="entry name" value="C2"/>
    <property type="match status" value="1"/>
</dbReference>
<dbReference type="OrthoDB" id="63267at2759"/>
<evidence type="ECO:0000259" key="1">
    <source>
        <dbReference type="PROSITE" id="PS50004"/>
    </source>
</evidence>
<dbReference type="PROSITE" id="PS50004">
    <property type="entry name" value="C2"/>
    <property type="match status" value="1"/>
</dbReference>
<evidence type="ECO:0000313" key="3">
    <source>
        <dbReference type="Proteomes" id="UP000054560"/>
    </source>
</evidence>
<dbReference type="InterPro" id="IPR000008">
    <property type="entry name" value="C2_dom"/>
</dbReference>
<dbReference type="Proteomes" id="UP000054560">
    <property type="component" value="Unassembled WGS sequence"/>
</dbReference>
<dbReference type="RefSeq" id="XP_014145481.1">
    <property type="nucleotide sequence ID" value="XM_014290006.1"/>
</dbReference>
<dbReference type="Gene3D" id="2.60.40.150">
    <property type="entry name" value="C2 domain"/>
    <property type="match status" value="1"/>
</dbReference>
<protein>
    <recommendedName>
        <fullName evidence="1">C2 domain-containing protein</fullName>
    </recommendedName>
</protein>
<evidence type="ECO:0000313" key="2">
    <source>
        <dbReference type="EMBL" id="KNC71579.1"/>
    </source>
</evidence>
<dbReference type="InterPro" id="IPR035892">
    <property type="entry name" value="C2_domain_sf"/>
</dbReference>
<accession>A0A0L0F4P3</accession>
<proteinExistence type="predicted"/>
<sequence>VWLNLNLAVKEESISGYVELQTNLVVSQDRTERNLIVHLKKGINLASKDPNGLSDPYPVLVMLPLCEHSEVMRGTTHMGTLNPQFSESFLFKLPLNPKDDPE</sequence>
<dbReference type="AlphaFoldDB" id="A0A0L0F4P3"/>
<reference evidence="2 3" key="1">
    <citation type="submission" date="2011-02" db="EMBL/GenBank/DDBJ databases">
        <title>The Genome Sequence of Sphaeroforma arctica JP610.</title>
        <authorList>
            <consortium name="The Broad Institute Genome Sequencing Platform"/>
            <person name="Russ C."/>
            <person name="Cuomo C."/>
            <person name="Young S.K."/>
            <person name="Zeng Q."/>
            <person name="Gargeya S."/>
            <person name="Alvarado L."/>
            <person name="Berlin A."/>
            <person name="Chapman S.B."/>
            <person name="Chen Z."/>
            <person name="Freedman E."/>
            <person name="Gellesch M."/>
            <person name="Goldberg J."/>
            <person name="Griggs A."/>
            <person name="Gujja S."/>
            <person name="Heilman E."/>
            <person name="Heiman D."/>
            <person name="Howarth C."/>
            <person name="Mehta T."/>
            <person name="Neiman D."/>
            <person name="Pearson M."/>
            <person name="Roberts A."/>
            <person name="Saif S."/>
            <person name="Shea T."/>
            <person name="Shenoy N."/>
            <person name="Sisk P."/>
            <person name="Stolte C."/>
            <person name="Sykes S."/>
            <person name="White J."/>
            <person name="Yandava C."/>
            <person name="Burger G."/>
            <person name="Gray M.W."/>
            <person name="Holland P.W.H."/>
            <person name="King N."/>
            <person name="Lang F.B.F."/>
            <person name="Roger A.J."/>
            <person name="Ruiz-Trillo I."/>
            <person name="Haas B."/>
            <person name="Nusbaum C."/>
            <person name="Birren B."/>
        </authorList>
    </citation>
    <scope>NUCLEOTIDE SEQUENCE [LARGE SCALE GENOMIC DNA]</scope>
    <source>
        <strain evidence="2 3">JP610</strain>
    </source>
</reference>
<dbReference type="STRING" id="667725.A0A0L0F4P3"/>